<evidence type="ECO:0000256" key="2">
    <source>
        <dbReference type="ARBA" id="ARBA00023242"/>
    </source>
</evidence>
<feature type="region of interest" description="Disordered" evidence="3">
    <location>
        <begin position="529"/>
        <end position="548"/>
    </location>
</feature>
<dbReference type="InterPro" id="IPR004871">
    <property type="entry name" value="RSE1/DDB1/CPSF1_C"/>
</dbReference>
<name>A0AAD8YGW3_9STRA</name>
<proteinExistence type="predicted"/>
<feature type="region of interest" description="Disordered" evidence="3">
    <location>
        <begin position="1467"/>
        <end position="1500"/>
    </location>
</feature>
<gene>
    <name evidence="7" type="ORF">QTG54_002971</name>
</gene>
<dbReference type="EMBL" id="JATAAI010000004">
    <property type="protein sequence ID" value="KAK1746364.1"/>
    <property type="molecule type" value="Genomic_DNA"/>
</dbReference>
<feature type="compositionally biased region" description="Basic and acidic residues" evidence="3">
    <location>
        <begin position="530"/>
        <end position="543"/>
    </location>
</feature>
<dbReference type="PANTHER" id="PTHR10644">
    <property type="entry name" value="DNA REPAIR/RNA PROCESSING CPSF FAMILY"/>
    <property type="match status" value="1"/>
</dbReference>
<accession>A0AAD8YGW3</accession>
<dbReference type="Proteomes" id="UP001224775">
    <property type="component" value="Unassembled WGS sequence"/>
</dbReference>
<evidence type="ECO:0000313" key="7">
    <source>
        <dbReference type="EMBL" id="KAK1746364.1"/>
    </source>
</evidence>
<feature type="domain" description="RSE1/DDB1/CPSF1 first beta-propeller" evidence="5">
    <location>
        <begin position="180"/>
        <end position="500"/>
    </location>
</feature>
<organism evidence="7 8">
    <name type="scientific">Skeletonema marinoi</name>
    <dbReference type="NCBI Taxonomy" id="267567"/>
    <lineage>
        <taxon>Eukaryota</taxon>
        <taxon>Sar</taxon>
        <taxon>Stramenopiles</taxon>
        <taxon>Ochrophyta</taxon>
        <taxon>Bacillariophyta</taxon>
        <taxon>Coscinodiscophyceae</taxon>
        <taxon>Thalassiosirophycidae</taxon>
        <taxon>Thalassiosirales</taxon>
        <taxon>Skeletonemataceae</taxon>
        <taxon>Skeletonema</taxon>
        <taxon>Skeletonema marinoi-dohrnii complex</taxon>
    </lineage>
</organism>
<feature type="domain" description="RSE1/DDB1/CPSF1 first beta-propeller" evidence="5">
    <location>
        <begin position="20"/>
        <end position="128"/>
    </location>
</feature>
<feature type="compositionally biased region" description="Low complexity" evidence="3">
    <location>
        <begin position="54"/>
        <end position="71"/>
    </location>
</feature>
<comment type="subcellular location">
    <subcellularLocation>
        <location evidence="1">Nucleus</location>
    </subcellularLocation>
</comment>
<dbReference type="InterPro" id="IPR015943">
    <property type="entry name" value="WD40/YVTN_repeat-like_dom_sf"/>
</dbReference>
<evidence type="ECO:0000313" key="8">
    <source>
        <dbReference type="Proteomes" id="UP001224775"/>
    </source>
</evidence>
<dbReference type="Gene3D" id="1.10.150.910">
    <property type="match status" value="1"/>
</dbReference>
<dbReference type="InterPro" id="IPR018846">
    <property type="entry name" value="Beta-prop_RSE1/DDB1/CPSF1_1st"/>
</dbReference>
<keyword evidence="2" id="KW-0539">Nucleus</keyword>
<comment type="caution">
    <text evidence="7">The sequence shown here is derived from an EMBL/GenBank/DDBJ whole genome shotgun (WGS) entry which is preliminary data.</text>
</comment>
<evidence type="ECO:0000259" key="4">
    <source>
        <dbReference type="Pfam" id="PF03178"/>
    </source>
</evidence>
<evidence type="ECO:0000256" key="3">
    <source>
        <dbReference type="SAM" id="MobiDB-lite"/>
    </source>
</evidence>
<dbReference type="Gene3D" id="2.130.10.10">
    <property type="entry name" value="YVTN repeat-like/Quinoprotein amine dehydrogenase"/>
    <property type="match status" value="3"/>
</dbReference>
<dbReference type="GO" id="GO:0005634">
    <property type="term" value="C:nucleus"/>
    <property type="evidence" value="ECO:0007669"/>
    <property type="project" value="UniProtKB-SubCell"/>
</dbReference>
<dbReference type="Pfam" id="PF23726">
    <property type="entry name" value="Beta-prop_RSE1_2nd"/>
    <property type="match status" value="1"/>
</dbReference>
<keyword evidence="8" id="KW-1185">Reference proteome</keyword>
<dbReference type="Pfam" id="PF03178">
    <property type="entry name" value="CPSF_A"/>
    <property type="match status" value="1"/>
</dbReference>
<sequence>MSNDKSEIGHYVVTAHPSGSVLSAVQCSFLSPNSRDVVIAKSTRIEIRQYQPPSDNDGTNDTIDNNNSSNNNAEDRFPLLLTLPINGRVSSLSPIRFTKSSKDCLFFTTERGGYALISYDEQLATIQQSSAALSHSSPSKKKSSDDVDTSSSDLIIGEHYPVRTHASGSLTNYSTSVIAGGRRAECGPLAAVDPLHRCIALHLYDGFVTVIPIHRGYDINTPRTSSSSADGGGKQAPRGMASLTTKPFGDAFHTRIEQRTVLSMTFLKTHPTRSTYIPQLALLYQDARGFQHVISHGIDLSKKCMVLYGSTAAANNNAQDAIEIDGKPAASVMPPPGEQLKKSRIEGGSAMLVSVPPAKTAGGGTKANALGGVLILGQRQITYHSTAEGATKVLPIGQSLLLSCCPVVEKEGSASGDEDMLRYLLGDETGRIHLLVVGRKGGLVTNLHFETLGTASVSSALVYLGNGMVFVGSQFANSQLVQILDNPVPVSAVNSSSGGEESEDGMNPLEETTYLQTLEEYTNLGPIVDFDLRPTGDESKDDSGGSNYRQSVVVTCSGVAKDGTVRLVRNGVGMKEQAEVEMEGIKGMWSLRRGFDEQDDTFLVQSFVRETRILGVQSSKDLEMDGSQDGMDDDDEEEEGGALAEVTIGGFNSSKSTLFAGNVSVGGADLLVQVVDDSVRVVDSATLDMVTDWSPFRGGDDESDEDEPMGFITVASSNQSGQVVVALRGGTLVYLVVENKNSKPTIRKVKSITLEREISCIDLRPFESTSLSGNDSMEVDGGGVSRSTEMSHLVAVGLWDDFSVRFLDLNESSNTLDQLLHINLGRSVDANMGNDAEEQAADSGQHMMARSLCLVTMESQSSNSTSAVNNSTSSSNKVDMLFVGLGDGKCISFGVTRPESSSEEWLVHSRKEVSLGTQGIHLVPFHHGARACVLATGDRPTVVYLTGGNSGSNSNPKLCYSTISLTVEDDDEDEGHASHRNISVNVATPFRSSLLFSSTNKNNSSLCVADENTLRLGMIDDIQKLHVTSYKLGMTPRRIAHHEAGRVYCVGCIGGAGEGAQIGGEANMGNCVRFFDDSTFEEVNRIDLEPFEMILDVTSVSLCTSSNSSGDNYKPYILIGTAYSYPDEDEPSQGRVLVVECNSGESSNLKSDSEDEMVTRCVRHVTQMPTRGGVYSITPFYGGTVMITVNSKTHLCKLSLGDNEIGELKLVGAGHHGHMISLYCKSLAGERSSDGGSSSGKQLAIVGDLMRSISLVEYLPKHQVIEELARDYNANFCTSIEMLTDNIYLGSENFANLFVLRHNADAPSEEARVRLDTIGEYHLGEMVNTMKLGSLVMPSNAGGSSSAKSDTKSKSDKSSFEGNAIEVAVGSQTLFGTVDGTIGSIMGLGGSTFAFLGCLQRAIFAVVRPVGDLSHERHRHYEADGRVRPSRGFIDGDLVECFLDLNRPTMERIVKWMNDDGRWRIRDDGSGVSGQSQQNLMDTEEDDSSDSPAQNNLSVEDVLTAVEEISMLH</sequence>
<protein>
    <submittedName>
        <fullName evidence="7">DNA damage-binding protein 1 family protein</fullName>
    </submittedName>
</protein>
<feature type="domain" description="RSE1/DDB1/CPSF1 second beta-propeller" evidence="6">
    <location>
        <begin position="642"/>
        <end position="959"/>
    </location>
</feature>
<reference evidence="7" key="1">
    <citation type="submission" date="2023-06" db="EMBL/GenBank/DDBJ databases">
        <title>Survivors Of The Sea: Transcriptome response of Skeletonema marinoi to long-term dormancy.</title>
        <authorList>
            <person name="Pinder M.I.M."/>
            <person name="Kourtchenko O."/>
            <person name="Robertson E.K."/>
            <person name="Larsson T."/>
            <person name="Maumus F."/>
            <person name="Osuna-Cruz C.M."/>
            <person name="Vancaester E."/>
            <person name="Stenow R."/>
            <person name="Vandepoele K."/>
            <person name="Ploug H."/>
            <person name="Bruchert V."/>
            <person name="Godhe A."/>
            <person name="Topel M."/>
        </authorList>
    </citation>
    <scope>NUCLEOTIDE SEQUENCE</scope>
    <source>
        <strain evidence="7">R05AC</strain>
    </source>
</reference>
<evidence type="ECO:0000259" key="6">
    <source>
        <dbReference type="Pfam" id="PF23726"/>
    </source>
</evidence>
<dbReference type="InterPro" id="IPR050358">
    <property type="entry name" value="RSE1/DDB1/CFT1"/>
</dbReference>
<feature type="region of interest" description="Disordered" evidence="3">
    <location>
        <begin position="46"/>
        <end position="71"/>
    </location>
</feature>
<dbReference type="GO" id="GO:0003676">
    <property type="term" value="F:nucleic acid binding"/>
    <property type="evidence" value="ECO:0007669"/>
    <property type="project" value="InterPro"/>
</dbReference>
<feature type="region of interest" description="Disordered" evidence="3">
    <location>
        <begin position="130"/>
        <end position="152"/>
    </location>
</feature>
<evidence type="ECO:0000256" key="1">
    <source>
        <dbReference type="ARBA" id="ARBA00004123"/>
    </source>
</evidence>
<evidence type="ECO:0000259" key="5">
    <source>
        <dbReference type="Pfam" id="PF10433"/>
    </source>
</evidence>
<dbReference type="Pfam" id="PF10433">
    <property type="entry name" value="Beta-prop_RSE1_1st"/>
    <property type="match status" value="2"/>
</dbReference>
<dbReference type="InterPro" id="IPR058543">
    <property type="entry name" value="Beta-prop_RSE1/DDB1/CPSF1_2nd"/>
</dbReference>
<feature type="domain" description="RSE1/DDB1/CPSF1 C-terminal" evidence="4">
    <location>
        <begin position="1071"/>
        <end position="1444"/>
    </location>
</feature>